<name>V4PLC4_STUCH</name>
<protein>
    <submittedName>
        <fullName evidence="1">Uncharacterized protein</fullName>
    </submittedName>
</protein>
<accession>V4PLC4</accession>
<gene>
    <name evidence="1" type="ORF">F753_23795</name>
</gene>
<dbReference type="Proteomes" id="UP000017822">
    <property type="component" value="Unassembled WGS sequence"/>
</dbReference>
<evidence type="ECO:0000313" key="1">
    <source>
        <dbReference type="EMBL" id="ESQ96865.1"/>
    </source>
</evidence>
<comment type="caution">
    <text evidence="1">The sequence shown here is derived from an EMBL/GenBank/DDBJ whole genome shotgun (WGS) entry which is preliminary data.</text>
</comment>
<reference evidence="1 2" key="1">
    <citation type="submission" date="2013-07" db="EMBL/GenBank/DDBJ databases">
        <authorList>
            <person name="Schaap P.J."/>
            <person name="Mehboob F."/>
            <person name="Oosterkamp M.J."/>
            <person name="de Vos W.M."/>
            <person name="Stams A.J.M."/>
            <person name="Koehorst J.J."/>
        </authorList>
    </citation>
    <scope>NUCLEOTIDE SEQUENCE [LARGE SCALE GENOMIC DNA]</scope>
    <source>
        <strain evidence="1 2">AW-1</strain>
    </source>
</reference>
<sequence>MRCGADALRFRHTSSVGGSSVTLHTAVAVKPARPLGPSVVMMLTAAASRAMASR</sequence>
<organism evidence="1 2">
    <name type="scientific">Stutzerimonas chloritidismutans AW-1</name>
    <dbReference type="NCBI Taxonomy" id="1263865"/>
    <lineage>
        <taxon>Bacteria</taxon>
        <taxon>Pseudomonadati</taxon>
        <taxon>Pseudomonadota</taxon>
        <taxon>Gammaproteobacteria</taxon>
        <taxon>Pseudomonadales</taxon>
        <taxon>Pseudomonadaceae</taxon>
        <taxon>Stutzerimonas</taxon>
    </lineage>
</organism>
<dbReference type="EMBL" id="AOFQ01000074">
    <property type="protein sequence ID" value="ESQ96865.1"/>
    <property type="molecule type" value="Genomic_DNA"/>
</dbReference>
<dbReference type="AlphaFoldDB" id="V4PLC4"/>
<proteinExistence type="predicted"/>
<evidence type="ECO:0000313" key="2">
    <source>
        <dbReference type="Proteomes" id="UP000017822"/>
    </source>
</evidence>